<proteinExistence type="predicted"/>
<dbReference type="RefSeq" id="WP_160127519.1">
    <property type="nucleotide sequence ID" value="NZ_CP019288.1"/>
</dbReference>
<name>A0A7L4ZES5_9FLAO</name>
<keyword evidence="1" id="KW-0812">Transmembrane</keyword>
<keyword evidence="1" id="KW-1133">Transmembrane helix</keyword>
<dbReference type="AlphaFoldDB" id="A0A7L4ZES5"/>
<organism evidence="2 3">
    <name type="scientific">Kordia antarctica</name>
    <dbReference type="NCBI Taxonomy" id="1218801"/>
    <lineage>
        <taxon>Bacteria</taxon>
        <taxon>Pseudomonadati</taxon>
        <taxon>Bacteroidota</taxon>
        <taxon>Flavobacteriia</taxon>
        <taxon>Flavobacteriales</taxon>
        <taxon>Flavobacteriaceae</taxon>
        <taxon>Kordia</taxon>
    </lineage>
</organism>
<evidence type="ECO:0000313" key="3">
    <source>
        <dbReference type="Proteomes" id="UP000464657"/>
    </source>
</evidence>
<protein>
    <submittedName>
        <fullName evidence="2">Uncharacterized protein</fullName>
    </submittedName>
</protein>
<dbReference type="Proteomes" id="UP000464657">
    <property type="component" value="Chromosome"/>
</dbReference>
<dbReference type="EMBL" id="CP019288">
    <property type="protein sequence ID" value="QHI34726.1"/>
    <property type="molecule type" value="Genomic_DNA"/>
</dbReference>
<gene>
    <name evidence="2" type="ORF">IMCC3317_00700</name>
</gene>
<evidence type="ECO:0000256" key="1">
    <source>
        <dbReference type="SAM" id="Phobius"/>
    </source>
</evidence>
<reference evidence="2 3" key="1">
    <citation type="journal article" date="2013" name="Int. J. Syst. Evol. Microbiol.">
        <title>Kordia antarctica sp. nov., isolated from Antarctic seawater.</title>
        <authorList>
            <person name="Baek K."/>
            <person name="Choi A."/>
            <person name="Kang I."/>
            <person name="Lee K."/>
            <person name="Cho J.C."/>
        </authorList>
    </citation>
    <scope>NUCLEOTIDE SEQUENCE [LARGE SCALE GENOMIC DNA]</scope>
    <source>
        <strain evidence="2 3">IMCC3317</strain>
    </source>
</reference>
<keyword evidence="3" id="KW-1185">Reference proteome</keyword>
<evidence type="ECO:0000313" key="2">
    <source>
        <dbReference type="EMBL" id="QHI34726.1"/>
    </source>
</evidence>
<keyword evidence="1" id="KW-0472">Membrane</keyword>
<feature type="transmembrane region" description="Helical" evidence="1">
    <location>
        <begin position="69"/>
        <end position="88"/>
    </location>
</feature>
<dbReference type="KEGG" id="kan:IMCC3317_00700"/>
<dbReference type="OrthoDB" id="1098521at2"/>
<accession>A0A7L4ZES5</accession>
<sequence length="145" mass="16849">MELVNIEKLLEKYFEATTTVQEEQELQLYFTQENVAPHLQEYQSMFQHFANLKEERFTRNVPLKPRKNYLKWISVAAVFVLMSGIAITQLGRTSSSEKDEALLAYAQFKETMTLVSENFNSGASQINHLNQFTETTNKIFITENN</sequence>